<dbReference type="RefSeq" id="WP_210652738.1">
    <property type="nucleotide sequence ID" value="NZ_JAGKQQ010000001.1"/>
</dbReference>
<dbReference type="SUPFAM" id="SSF50998">
    <property type="entry name" value="Quinoprotein alcohol dehydrogenase-like"/>
    <property type="match status" value="1"/>
</dbReference>
<reference evidence="3 4" key="1">
    <citation type="submission" date="2021-04" db="EMBL/GenBank/DDBJ databases">
        <authorList>
            <person name="Ivanova A."/>
        </authorList>
    </citation>
    <scope>NUCLEOTIDE SEQUENCE [LARGE SCALE GENOMIC DNA]</scope>
    <source>
        <strain evidence="3 4">G18</strain>
    </source>
</reference>
<organism evidence="3 4">
    <name type="scientific">Gemmata palustris</name>
    <dbReference type="NCBI Taxonomy" id="2822762"/>
    <lineage>
        <taxon>Bacteria</taxon>
        <taxon>Pseudomonadati</taxon>
        <taxon>Planctomycetota</taxon>
        <taxon>Planctomycetia</taxon>
        <taxon>Gemmatales</taxon>
        <taxon>Gemmataceae</taxon>
        <taxon>Gemmata</taxon>
    </lineage>
</organism>
<dbReference type="SMART" id="SM00564">
    <property type="entry name" value="PQQ"/>
    <property type="match status" value="4"/>
</dbReference>
<accession>A0ABS5BLN5</accession>
<gene>
    <name evidence="3" type="ORF">J8F10_04880</name>
</gene>
<dbReference type="InterPro" id="IPR015943">
    <property type="entry name" value="WD40/YVTN_repeat-like_dom_sf"/>
</dbReference>
<evidence type="ECO:0000256" key="1">
    <source>
        <dbReference type="SAM" id="SignalP"/>
    </source>
</evidence>
<keyword evidence="4" id="KW-1185">Reference proteome</keyword>
<dbReference type="InterPro" id="IPR011047">
    <property type="entry name" value="Quinoprotein_ADH-like_sf"/>
</dbReference>
<feature type="signal peptide" evidence="1">
    <location>
        <begin position="1"/>
        <end position="20"/>
    </location>
</feature>
<evidence type="ECO:0000313" key="3">
    <source>
        <dbReference type="EMBL" id="MBP3954618.1"/>
    </source>
</evidence>
<dbReference type="Gene3D" id="2.130.10.10">
    <property type="entry name" value="YVTN repeat-like/Quinoprotein amine dehydrogenase"/>
    <property type="match status" value="2"/>
</dbReference>
<dbReference type="InterPro" id="IPR018391">
    <property type="entry name" value="PQQ_b-propeller_rpt"/>
</dbReference>
<dbReference type="PANTHER" id="PTHR34512:SF30">
    <property type="entry name" value="OUTER MEMBRANE PROTEIN ASSEMBLY FACTOR BAMB"/>
    <property type="match status" value="1"/>
</dbReference>
<protein>
    <submittedName>
        <fullName evidence="3">PQQ-binding-like beta-propeller repeat protein</fullName>
    </submittedName>
</protein>
<evidence type="ECO:0000313" key="4">
    <source>
        <dbReference type="Proteomes" id="UP000676565"/>
    </source>
</evidence>
<proteinExistence type="predicted"/>
<name>A0ABS5BLN5_9BACT</name>
<evidence type="ECO:0000259" key="2">
    <source>
        <dbReference type="Pfam" id="PF13360"/>
    </source>
</evidence>
<comment type="caution">
    <text evidence="3">The sequence shown here is derived from an EMBL/GenBank/DDBJ whole genome shotgun (WGS) entry which is preliminary data.</text>
</comment>
<dbReference type="Pfam" id="PF13360">
    <property type="entry name" value="PQQ_2"/>
    <property type="match status" value="1"/>
</dbReference>
<dbReference type="InterPro" id="IPR002372">
    <property type="entry name" value="PQQ_rpt_dom"/>
</dbReference>
<feature type="chain" id="PRO_5046621811" evidence="1">
    <location>
        <begin position="21"/>
        <end position="412"/>
    </location>
</feature>
<dbReference type="PANTHER" id="PTHR34512">
    <property type="entry name" value="CELL SURFACE PROTEIN"/>
    <property type="match status" value="1"/>
</dbReference>
<keyword evidence="1" id="KW-0732">Signal</keyword>
<dbReference type="EMBL" id="JAGKQQ010000001">
    <property type="protein sequence ID" value="MBP3954618.1"/>
    <property type="molecule type" value="Genomic_DNA"/>
</dbReference>
<dbReference type="Proteomes" id="UP000676565">
    <property type="component" value="Unassembled WGS sequence"/>
</dbReference>
<feature type="domain" description="Pyrrolo-quinoline quinone repeat" evidence="2">
    <location>
        <begin position="84"/>
        <end position="337"/>
    </location>
</feature>
<sequence length="412" mass="45115">MTPRACAALCLLFVTSVASAEDWPGWRGPRADGTVKDKGFPLTWNSKENVKWKLELPGTGHSSPVVSRGKVFVAGCVEADKTRVLYCADRATGKLLWTKSAVVSGLEFKHSENSWASSTPATDGERVYITFFDKPQMRVFCFDFDGKLLWEKIPGEFHSVHGFCSPPVLHNDLVIVNGDQDAPKDKGAYIVALDKKTGEEKWRADRLNKLRSYCPPVVVEADGKKQLVLTGSKCVASYSPDTGKQNWIIDGPTEQFVSSMVMHDGVLLLTAGFPQHWIMAIKPDGTGNVTKTHVLWSKKGEGGYVPSPVAHDGKLFLVDDSGVASCWDVKTGKPFWKERLSGKKHHASAIAADGRIYLTSSEGITFVLKAGEEFELLAKNPLGEPVFASPAFSDGDIFIRGTKHLWCIGGKK</sequence>